<feature type="modified residue" description="4-aspartylphosphate" evidence="1">
    <location>
        <position position="63"/>
    </location>
</feature>
<proteinExistence type="predicted"/>
<dbReference type="SUPFAM" id="SSF52172">
    <property type="entry name" value="CheY-like"/>
    <property type="match status" value="1"/>
</dbReference>
<protein>
    <submittedName>
        <fullName evidence="5">Response regulator</fullName>
    </submittedName>
</protein>
<evidence type="ECO:0000313" key="5">
    <source>
        <dbReference type="EMBL" id="WEF34768.1"/>
    </source>
</evidence>
<dbReference type="PROSITE" id="PS50110">
    <property type="entry name" value="RESPONSE_REGULATORY"/>
    <property type="match status" value="1"/>
</dbReference>
<dbReference type="Pfam" id="PF13487">
    <property type="entry name" value="HD_5"/>
    <property type="match status" value="1"/>
</dbReference>
<evidence type="ECO:0000256" key="2">
    <source>
        <dbReference type="SAM" id="Coils"/>
    </source>
</evidence>
<dbReference type="Proteomes" id="UP001216510">
    <property type="component" value="Chromosome"/>
</dbReference>
<dbReference type="InterPro" id="IPR001789">
    <property type="entry name" value="Sig_transdc_resp-reg_receiver"/>
</dbReference>
<dbReference type="InterPro" id="IPR037522">
    <property type="entry name" value="HD_GYP_dom"/>
</dbReference>
<keyword evidence="6" id="KW-1185">Reference proteome</keyword>
<gene>
    <name evidence="5" type="ORF">PX653_08415</name>
</gene>
<accession>A0ABY8BIJ4</accession>
<dbReference type="InterPro" id="IPR003607">
    <property type="entry name" value="HD/PDEase_dom"/>
</dbReference>
<dbReference type="SMART" id="SM00471">
    <property type="entry name" value="HDc"/>
    <property type="match status" value="1"/>
</dbReference>
<evidence type="ECO:0000313" key="6">
    <source>
        <dbReference type="Proteomes" id="UP001216510"/>
    </source>
</evidence>
<dbReference type="InterPro" id="IPR052020">
    <property type="entry name" value="Cyclic_di-GMP/3'3'-cGAMP_PDE"/>
</dbReference>
<reference evidence="5 6" key="1">
    <citation type="submission" date="2023-02" db="EMBL/GenBank/DDBJ databases">
        <title>Gemone sequence of Telluria chitinolytica ACM 3522T.</title>
        <authorList>
            <person name="Frediansyah A."/>
            <person name="Miess H."/>
            <person name="Gross H."/>
        </authorList>
    </citation>
    <scope>NUCLEOTIDE SEQUENCE [LARGE SCALE GENOMIC DNA]</scope>
    <source>
        <strain evidence="5 6">ACM 3522</strain>
    </source>
</reference>
<dbReference type="CDD" id="cd00077">
    <property type="entry name" value="HDc"/>
    <property type="match status" value="1"/>
</dbReference>
<sequence length="441" mass="48676">MNQSAIASTTTTATLLCVDDEPNILSALRRLFRSSGYRVLTAESGSLGLEILEREPVDLVISDMRMPVMDGARFLAQVRRRWPDTLRVLLTGYSDIGAIQDAINCGEIYRYITKPWEDHDIVLLVRHGLERRQLEMEKGRLEALTARQNEELKALNQSLEAKVEARTRQLRAEHNATVAANNKLKQNFVTTIKILSSMIELRAHNQPGHARLVADLSRQIALALGLEARESQDVFIAALLHDIGKIGFDDKLLATPLTQLHGEALGQFRKHPVRAAELLMPLEELRGSAAILRSQLERFDGTGFPEGTAGLAIPVGARILAVAADYYNLQQGAMVQRHLRPEGARSLIVGASGTRYDPNVVAAFRQIVEGGGKGDTTGVELLSGELLPGMVLARDLVSRDGLMLLSADHVLDARMIQQVQDFETKSARRLSIWVRPPRNTG</sequence>
<dbReference type="Gene3D" id="3.40.50.2300">
    <property type="match status" value="1"/>
</dbReference>
<dbReference type="PROSITE" id="PS51832">
    <property type="entry name" value="HD_GYP"/>
    <property type="match status" value="1"/>
</dbReference>
<dbReference type="Pfam" id="PF00072">
    <property type="entry name" value="Response_reg"/>
    <property type="match status" value="1"/>
</dbReference>
<keyword evidence="1" id="KW-0597">Phosphoprotein</keyword>
<dbReference type="RefSeq" id="WP_277417440.1">
    <property type="nucleotide sequence ID" value="NZ_CP119083.1"/>
</dbReference>
<dbReference type="EMBL" id="CP119083">
    <property type="protein sequence ID" value="WEF34768.1"/>
    <property type="molecule type" value="Genomic_DNA"/>
</dbReference>
<feature type="coiled-coil region" evidence="2">
    <location>
        <begin position="131"/>
        <end position="169"/>
    </location>
</feature>
<name>A0ABY8BIJ4_9BURK</name>
<dbReference type="SMART" id="SM00448">
    <property type="entry name" value="REC"/>
    <property type="match status" value="1"/>
</dbReference>
<evidence type="ECO:0000259" key="3">
    <source>
        <dbReference type="PROSITE" id="PS50110"/>
    </source>
</evidence>
<evidence type="ECO:0000259" key="4">
    <source>
        <dbReference type="PROSITE" id="PS51832"/>
    </source>
</evidence>
<dbReference type="InterPro" id="IPR011006">
    <property type="entry name" value="CheY-like_superfamily"/>
</dbReference>
<organism evidence="5 6">
    <name type="scientific">Pseudoduganella chitinolytica</name>
    <dbReference type="NCBI Taxonomy" id="34070"/>
    <lineage>
        <taxon>Bacteria</taxon>
        <taxon>Pseudomonadati</taxon>
        <taxon>Pseudomonadota</taxon>
        <taxon>Betaproteobacteria</taxon>
        <taxon>Burkholderiales</taxon>
        <taxon>Oxalobacteraceae</taxon>
        <taxon>Telluria group</taxon>
        <taxon>Pseudoduganella</taxon>
    </lineage>
</organism>
<keyword evidence="2" id="KW-0175">Coiled coil</keyword>
<dbReference type="PANTHER" id="PTHR45228:SF8">
    <property type="entry name" value="TWO-COMPONENT RESPONSE REGULATOR-RELATED"/>
    <property type="match status" value="1"/>
</dbReference>
<dbReference type="Gene3D" id="1.10.3210.10">
    <property type="entry name" value="Hypothetical protein af1432"/>
    <property type="match status" value="1"/>
</dbReference>
<feature type="domain" description="Response regulatory" evidence="3">
    <location>
        <begin position="14"/>
        <end position="129"/>
    </location>
</feature>
<feature type="domain" description="HD-GYP" evidence="4">
    <location>
        <begin position="184"/>
        <end position="380"/>
    </location>
</feature>
<dbReference type="SUPFAM" id="SSF109604">
    <property type="entry name" value="HD-domain/PDEase-like"/>
    <property type="match status" value="1"/>
</dbReference>
<dbReference type="PANTHER" id="PTHR45228">
    <property type="entry name" value="CYCLIC DI-GMP PHOSPHODIESTERASE TM_0186-RELATED"/>
    <property type="match status" value="1"/>
</dbReference>
<evidence type="ECO:0000256" key="1">
    <source>
        <dbReference type="PROSITE-ProRule" id="PRU00169"/>
    </source>
</evidence>
<dbReference type="CDD" id="cd17569">
    <property type="entry name" value="REC_HupR-like"/>
    <property type="match status" value="1"/>
</dbReference>